<feature type="transmembrane region" description="Helical" evidence="7">
    <location>
        <begin position="266"/>
        <end position="290"/>
    </location>
</feature>
<feature type="transmembrane region" description="Helical" evidence="7">
    <location>
        <begin position="227"/>
        <end position="246"/>
    </location>
</feature>
<evidence type="ECO:0000256" key="7">
    <source>
        <dbReference type="SAM" id="Phobius"/>
    </source>
</evidence>
<dbReference type="AlphaFoldDB" id="A0A926KKJ4"/>
<feature type="transmembrane region" description="Helical" evidence="7">
    <location>
        <begin position="162"/>
        <end position="184"/>
    </location>
</feature>
<evidence type="ECO:0000313" key="9">
    <source>
        <dbReference type="EMBL" id="MBD0379474.1"/>
    </source>
</evidence>
<dbReference type="InterPro" id="IPR020846">
    <property type="entry name" value="MFS_dom"/>
</dbReference>
<evidence type="ECO:0000313" key="10">
    <source>
        <dbReference type="Proteomes" id="UP000650466"/>
    </source>
</evidence>
<accession>A0A926KKJ4</accession>
<feature type="transmembrane region" description="Helical" evidence="7">
    <location>
        <begin position="101"/>
        <end position="126"/>
    </location>
</feature>
<dbReference type="InterPro" id="IPR001958">
    <property type="entry name" value="Tet-R_TetA/multi-R_MdtG-like"/>
</dbReference>
<evidence type="ECO:0000256" key="1">
    <source>
        <dbReference type="ARBA" id="ARBA00004651"/>
    </source>
</evidence>
<keyword evidence="3" id="KW-1003">Cell membrane</keyword>
<dbReference type="InterPro" id="IPR011701">
    <property type="entry name" value="MFS"/>
</dbReference>
<evidence type="ECO:0000256" key="2">
    <source>
        <dbReference type="ARBA" id="ARBA00022448"/>
    </source>
</evidence>
<dbReference type="Pfam" id="PF07690">
    <property type="entry name" value="MFS_1"/>
    <property type="match status" value="1"/>
</dbReference>
<dbReference type="GO" id="GO:0022857">
    <property type="term" value="F:transmembrane transporter activity"/>
    <property type="evidence" value="ECO:0007669"/>
    <property type="project" value="InterPro"/>
</dbReference>
<keyword evidence="2" id="KW-0813">Transport</keyword>
<evidence type="ECO:0000259" key="8">
    <source>
        <dbReference type="PROSITE" id="PS50850"/>
    </source>
</evidence>
<name>A0A926KKJ4_9BACL</name>
<sequence length="513" mass="55235">MTMNNKRAGFIILAMALGLLMSALDNTITSAAISHIISDINGFDKISWVFTAYMLASTSTMLVFGKLSDMFGRKLFYLIGISIFLIGSALCGTAQDMTQLIVYRAIQGIGSGAIFPISFTIIFTIFGDPKQAAKLSGVFAAIFGLSSVAGPQIGTFLAESWGWRWCFYVNLPLGLLSFVVLLFSLQESRSDRRPKIDYLGTLFLIISTVSLMLALEWGGKDYAWGSWQIIGMLVIAVVVGTLFIAVERRAQEPVLPLPLFKNRMVLGMVLACLCQGAIMFSAIAYLPIFSTAVLGQPNSNGLLTPMMFSLMVGAVSFGFIQRFFSFRAVIAFSMLAGIVVGYLLSIVSHDAANWYMMLLMVILGVGAIGPLMGVAQNAVALSVDRKYIGVSSSIVGFWRSIGGVLGASIMATVVNSNYKNLIQSGAEAHHMPLDQLSTLANPDQLIRTGAQLPKETLDFMRESLGTAINHGFILCIVFGVIGLSAAFVAGPLRFAVPVQAEQSKEENAAPHTA</sequence>
<dbReference type="EMBL" id="JACVVD010000002">
    <property type="protein sequence ID" value="MBD0379474.1"/>
    <property type="molecule type" value="Genomic_DNA"/>
</dbReference>
<dbReference type="Gene3D" id="1.20.1250.20">
    <property type="entry name" value="MFS general substrate transporter like domains"/>
    <property type="match status" value="1"/>
</dbReference>
<feature type="transmembrane region" description="Helical" evidence="7">
    <location>
        <begin position="196"/>
        <end position="215"/>
    </location>
</feature>
<dbReference type="SUPFAM" id="SSF103473">
    <property type="entry name" value="MFS general substrate transporter"/>
    <property type="match status" value="1"/>
</dbReference>
<reference evidence="9" key="1">
    <citation type="submission" date="2020-09" db="EMBL/GenBank/DDBJ databases">
        <title>Draft Genome Sequence of Paenibacillus sp. WST5.</title>
        <authorList>
            <person name="Bao Z."/>
        </authorList>
    </citation>
    <scope>NUCLEOTIDE SEQUENCE</scope>
    <source>
        <strain evidence="9">WST5</strain>
    </source>
</reference>
<feature type="domain" description="Major facilitator superfamily (MFS) profile" evidence="8">
    <location>
        <begin position="11"/>
        <end position="494"/>
    </location>
</feature>
<evidence type="ECO:0000256" key="5">
    <source>
        <dbReference type="ARBA" id="ARBA00022989"/>
    </source>
</evidence>
<keyword evidence="6 7" id="KW-0472">Membrane</keyword>
<proteinExistence type="predicted"/>
<feature type="transmembrane region" description="Helical" evidence="7">
    <location>
        <begin position="328"/>
        <end position="348"/>
    </location>
</feature>
<dbReference type="Gene3D" id="1.20.1720.10">
    <property type="entry name" value="Multidrug resistance protein D"/>
    <property type="match status" value="1"/>
</dbReference>
<evidence type="ECO:0000256" key="4">
    <source>
        <dbReference type="ARBA" id="ARBA00022692"/>
    </source>
</evidence>
<feature type="transmembrane region" description="Helical" evidence="7">
    <location>
        <begin position="467"/>
        <end position="489"/>
    </location>
</feature>
<keyword evidence="4 7" id="KW-0812">Transmembrane</keyword>
<dbReference type="FunFam" id="1.20.1720.10:FF:000004">
    <property type="entry name" value="EmrB/QacA family drug resistance transporter"/>
    <property type="match status" value="1"/>
</dbReference>
<comment type="subcellular location">
    <subcellularLocation>
        <location evidence="1">Cell membrane</location>
        <topology evidence="1">Multi-pass membrane protein</topology>
    </subcellularLocation>
</comment>
<feature type="transmembrane region" description="Helical" evidence="7">
    <location>
        <begin position="138"/>
        <end position="156"/>
    </location>
</feature>
<feature type="transmembrane region" description="Helical" evidence="7">
    <location>
        <begin position="354"/>
        <end position="375"/>
    </location>
</feature>
<dbReference type="InterPro" id="IPR036259">
    <property type="entry name" value="MFS_trans_sf"/>
</dbReference>
<dbReference type="Proteomes" id="UP000650466">
    <property type="component" value="Unassembled WGS sequence"/>
</dbReference>
<feature type="transmembrane region" description="Helical" evidence="7">
    <location>
        <begin position="387"/>
        <end position="411"/>
    </location>
</feature>
<dbReference type="PANTHER" id="PTHR23501:SF170">
    <property type="entry name" value="MULTIDRUG RESISTANCE PROTEIN 3"/>
    <property type="match status" value="1"/>
</dbReference>
<organism evidence="9 10">
    <name type="scientific">Paenibacillus sedimenti</name>
    <dbReference type="NCBI Taxonomy" id="2770274"/>
    <lineage>
        <taxon>Bacteria</taxon>
        <taxon>Bacillati</taxon>
        <taxon>Bacillota</taxon>
        <taxon>Bacilli</taxon>
        <taxon>Bacillales</taxon>
        <taxon>Paenibacillaceae</taxon>
        <taxon>Paenibacillus</taxon>
    </lineage>
</organism>
<keyword evidence="5 7" id="KW-1133">Transmembrane helix</keyword>
<dbReference type="GO" id="GO:0005886">
    <property type="term" value="C:plasma membrane"/>
    <property type="evidence" value="ECO:0007669"/>
    <property type="project" value="UniProtKB-SubCell"/>
</dbReference>
<dbReference type="PROSITE" id="PS50850">
    <property type="entry name" value="MFS"/>
    <property type="match status" value="1"/>
</dbReference>
<comment type="caution">
    <text evidence="9">The sequence shown here is derived from an EMBL/GenBank/DDBJ whole genome shotgun (WGS) entry which is preliminary data.</text>
</comment>
<protein>
    <submittedName>
        <fullName evidence="9">MFS transporter</fullName>
    </submittedName>
</protein>
<feature type="transmembrane region" description="Helical" evidence="7">
    <location>
        <begin position="76"/>
        <end position="95"/>
    </location>
</feature>
<feature type="transmembrane region" description="Helical" evidence="7">
    <location>
        <begin position="302"/>
        <end position="321"/>
    </location>
</feature>
<evidence type="ECO:0000256" key="3">
    <source>
        <dbReference type="ARBA" id="ARBA00022475"/>
    </source>
</evidence>
<gene>
    <name evidence="9" type="ORF">ICC18_05055</name>
</gene>
<feature type="transmembrane region" description="Helical" evidence="7">
    <location>
        <begin position="47"/>
        <end position="64"/>
    </location>
</feature>
<keyword evidence="10" id="KW-1185">Reference proteome</keyword>
<evidence type="ECO:0000256" key="6">
    <source>
        <dbReference type="ARBA" id="ARBA00023136"/>
    </source>
</evidence>
<dbReference type="PRINTS" id="PR01035">
    <property type="entry name" value="TCRTETA"/>
</dbReference>
<dbReference type="PANTHER" id="PTHR23501">
    <property type="entry name" value="MAJOR FACILITATOR SUPERFAMILY"/>
    <property type="match status" value="1"/>
</dbReference>